<comment type="caution">
    <text evidence="1">The sequence shown here is derived from an EMBL/GenBank/DDBJ whole genome shotgun (WGS) entry which is preliminary data.</text>
</comment>
<dbReference type="Proteomes" id="UP001145114">
    <property type="component" value="Unassembled WGS sequence"/>
</dbReference>
<gene>
    <name evidence="1" type="ORF">EV182_001747</name>
</gene>
<organism evidence="1 2">
    <name type="scientific">Spiromyces aspiralis</name>
    <dbReference type="NCBI Taxonomy" id="68401"/>
    <lineage>
        <taxon>Eukaryota</taxon>
        <taxon>Fungi</taxon>
        <taxon>Fungi incertae sedis</taxon>
        <taxon>Zoopagomycota</taxon>
        <taxon>Kickxellomycotina</taxon>
        <taxon>Kickxellomycetes</taxon>
        <taxon>Kickxellales</taxon>
        <taxon>Kickxellaceae</taxon>
        <taxon>Spiromyces</taxon>
    </lineage>
</organism>
<proteinExistence type="predicted"/>
<evidence type="ECO:0000313" key="1">
    <source>
        <dbReference type="EMBL" id="KAJ1679584.1"/>
    </source>
</evidence>
<sequence length="137" mass="15295">MATKTLYPIIDTDPKFSRVVRYFRLSDLAAATGIAAFGPGLMYWFEKYQPSGNGGAMLVKSMKHAGVLGVAAGFLFAYAQSSMRFWGWKENVREIQKYRAEYQRVTASGKQMEGESHLPDHMQVVAAQYSTNAVLNN</sequence>
<dbReference type="EMBL" id="JAMZIH010000290">
    <property type="protein sequence ID" value="KAJ1679584.1"/>
    <property type="molecule type" value="Genomic_DNA"/>
</dbReference>
<accession>A0ACC1I0D1</accession>
<evidence type="ECO:0000313" key="2">
    <source>
        <dbReference type="Proteomes" id="UP001145114"/>
    </source>
</evidence>
<feature type="non-terminal residue" evidence="1">
    <location>
        <position position="137"/>
    </location>
</feature>
<keyword evidence="2" id="KW-1185">Reference proteome</keyword>
<name>A0ACC1I0D1_9FUNG</name>
<protein>
    <submittedName>
        <fullName evidence="1">Uncharacterized protein</fullName>
    </submittedName>
</protein>
<reference evidence="1" key="1">
    <citation type="submission" date="2022-06" db="EMBL/GenBank/DDBJ databases">
        <title>Phylogenomic reconstructions and comparative analyses of Kickxellomycotina fungi.</title>
        <authorList>
            <person name="Reynolds N.K."/>
            <person name="Stajich J.E."/>
            <person name="Barry K."/>
            <person name="Grigoriev I.V."/>
            <person name="Crous P."/>
            <person name="Smith M.E."/>
        </authorList>
    </citation>
    <scope>NUCLEOTIDE SEQUENCE</scope>
    <source>
        <strain evidence="1">RSA 2271</strain>
    </source>
</reference>